<accession>A0AAE1J8V1</accession>
<reference evidence="3" key="1">
    <citation type="submission" date="2023-10" db="EMBL/GenBank/DDBJ databases">
        <title>Chromosome-level genome of the transformable northern wattle, Acacia crassicarpa.</title>
        <authorList>
            <person name="Massaro I."/>
            <person name="Sinha N.R."/>
            <person name="Poethig S."/>
            <person name="Leichty A.R."/>
        </authorList>
    </citation>
    <scope>NUCLEOTIDE SEQUENCE</scope>
    <source>
        <strain evidence="3">Acra3RX</strain>
        <tissue evidence="3">Leaf</tissue>
    </source>
</reference>
<dbReference type="PANTHER" id="PTHR48055">
    <property type="entry name" value="LEUCINE-RICH REPEAT RECEPTOR PROTEIN KINASE EMS1"/>
    <property type="match status" value="1"/>
</dbReference>
<keyword evidence="1" id="KW-0472">Membrane</keyword>
<gene>
    <name evidence="3" type="ORF">QN277_026207</name>
</gene>
<feature type="domain" description="Protein kinase" evidence="2">
    <location>
        <begin position="139"/>
        <end position="427"/>
    </location>
</feature>
<organism evidence="3 4">
    <name type="scientific">Acacia crassicarpa</name>
    <name type="common">northern wattle</name>
    <dbReference type="NCBI Taxonomy" id="499986"/>
    <lineage>
        <taxon>Eukaryota</taxon>
        <taxon>Viridiplantae</taxon>
        <taxon>Streptophyta</taxon>
        <taxon>Embryophyta</taxon>
        <taxon>Tracheophyta</taxon>
        <taxon>Spermatophyta</taxon>
        <taxon>Magnoliopsida</taxon>
        <taxon>eudicotyledons</taxon>
        <taxon>Gunneridae</taxon>
        <taxon>Pentapetalae</taxon>
        <taxon>rosids</taxon>
        <taxon>fabids</taxon>
        <taxon>Fabales</taxon>
        <taxon>Fabaceae</taxon>
        <taxon>Caesalpinioideae</taxon>
        <taxon>mimosoid clade</taxon>
        <taxon>Acacieae</taxon>
        <taxon>Acacia</taxon>
    </lineage>
</organism>
<proteinExistence type="predicted"/>
<dbReference type="InterPro" id="IPR000719">
    <property type="entry name" value="Prot_kinase_dom"/>
</dbReference>
<name>A0AAE1J8V1_9FABA</name>
<dbReference type="Pfam" id="PF00069">
    <property type="entry name" value="Pkinase"/>
    <property type="match status" value="1"/>
</dbReference>
<keyword evidence="1" id="KW-1133">Transmembrane helix</keyword>
<evidence type="ECO:0000259" key="2">
    <source>
        <dbReference type="PROSITE" id="PS50011"/>
    </source>
</evidence>
<dbReference type="GO" id="GO:0005524">
    <property type="term" value="F:ATP binding"/>
    <property type="evidence" value="ECO:0007669"/>
    <property type="project" value="InterPro"/>
</dbReference>
<sequence length="427" mass="47991">MPCFMFLHIASKDFVALHFALMVSKRYSSSYYTKEFLTLLLLFLFSFQNSTVECQGRLNKQNYSESETEYPSRPSQDKEDLRKIIISVVLGSVTGLVGSVLFALIVRCFVQYLNQTPILKGPVIFSPKISPKTLQSALAKENHLLGSSLNGRCYRTVLDNGLTIAVKRLTPFEPGSPEIRKKRVKREIQKELEVLASLRHRNLMSLRAYVREPDSFSLVYDYVAKGSLADAMNRAKESEFPPLGWEHRLRIAIGVAKGLQYLHSTCVPQILHYNLKPSNVMLDAEFEPRLSDYGLVKLLPNLNRATSPYTPPECLHNCSRYSEKSDIFSFGMILGVLLTGRDPRDAFFEEAGNGGSMRCWLRQLQEAGEPKEALDKSLVPVTVGDEEGDEADMLMAVRVAAACLSDVPANRPSSDELVHMLTQLHSF</sequence>
<dbReference type="EMBL" id="JAWXYG010000008">
    <property type="protein sequence ID" value="KAK4265113.1"/>
    <property type="molecule type" value="Genomic_DNA"/>
</dbReference>
<evidence type="ECO:0000313" key="4">
    <source>
        <dbReference type="Proteomes" id="UP001293593"/>
    </source>
</evidence>
<dbReference type="SUPFAM" id="SSF56112">
    <property type="entry name" value="Protein kinase-like (PK-like)"/>
    <property type="match status" value="1"/>
</dbReference>
<evidence type="ECO:0000256" key="1">
    <source>
        <dbReference type="SAM" id="Phobius"/>
    </source>
</evidence>
<feature type="transmembrane region" description="Helical" evidence="1">
    <location>
        <begin position="84"/>
        <end position="110"/>
    </location>
</feature>
<dbReference type="PANTHER" id="PTHR48055:SF22">
    <property type="entry name" value="LEUCINE-RICH REPEAT RECEPTOR-LIKE SERINE_THREONINE_TYROSINE-PROTEIN KINASE SOBIR1"/>
    <property type="match status" value="1"/>
</dbReference>
<protein>
    <recommendedName>
        <fullName evidence="2">Protein kinase domain-containing protein</fullName>
    </recommendedName>
</protein>
<dbReference type="InterPro" id="IPR051564">
    <property type="entry name" value="LRR_receptor-like_kinase"/>
</dbReference>
<keyword evidence="1" id="KW-0812">Transmembrane</keyword>
<dbReference type="Gene3D" id="1.10.510.10">
    <property type="entry name" value="Transferase(Phosphotransferase) domain 1"/>
    <property type="match status" value="1"/>
</dbReference>
<dbReference type="FunFam" id="3.30.200.20:FF:000669">
    <property type="entry name" value="Inactive leucine-rich repeat receptor-like protein kinase CORYNE"/>
    <property type="match status" value="1"/>
</dbReference>
<evidence type="ECO:0000313" key="3">
    <source>
        <dbReference type="EMBL" id="KAK4265113.1"/>
    </source>
</evidence>
<dbReference type="Proteomes" id="UP001293593">
    <property type="component" value="Unassembled WGS sequence"/>
</dbReference>
<dbReference type="GO" id="GO:0004672">
    <property type="term" value="F:protein kinase activity"/>
    <property type="evidence" value="ECO:0007669"/>
    <property type="project" value="InterPro"/>
</dbReference>
<dbReference type="PROSITE" id="PS50011">
    <property type="entry name" value="PROTEIN_KINASE_DOM"/>
    <property type="match status" value="1"/>
</dbReference>
<dbReference type="Gene3D" id="3.30.200.20">
    <property type="entry name" value="Phosphorylase Kinase, domain 1"/>
    <property type="match status" value="1"/>
</dbReference>
<comment type="caution">
    <text evidence="3">The sequence shown here is derived from an EMBL/GenBank/DDBJ whole genome shotgun (WGS) entry which is preliminary data.</text>
</comment>
<dbReference type="AlphaFoldDB" id="A0AAE1J8V1"/>
<dbReference type="GO" id="GO:0016020">
    <property type="term" value="C:membrane"/>
    <property type="evidence" value="ECO:0007669"/>
    <property type="project" value="TreeGrafter"/>
</dbReference>
<keyword evidence="4" id="KW-1185">Reference proteome</keyword>
<dbReference type="InterPro" id="IPR011009">
    <property type="entry name" value="Kinase-like_dom_sf"/>
</dbReference>